<dbReference type="EMBL" id="JADBGQ010000006">
    <property type="protein sequence ID" value="KAG5393408.1"/>
    <property type="molecule type" value="Genomic_DNA"/>
</dbReference>
<sequence>MVGAVGRNGILNMAGRTPRLAPHTTPATTLARPDLIIIRPGRFAVNRERERWRRRKSREGGTVRRGEKERNGEEDRARPNIMRRPTETIRRNFLGNILYFRRNFLGIL</sequence>
<evidence type="ECO:0000313" key="2">
    <source>
        <dbReference type="EMBL" id="KAG5393408.1"/>
    </source>
</evidence>
<organism evidence="2 3">
    <name type="scientific">Brassica rapa subsp. trilocularis</name>
    <dbReference type="NCBI Taxonomy" id="1813537"/>
    <lineage>
        <taxon>Eukaryota</taxon>
        <taxon>Viridiplantae</taxon>
        <taxon>Streptophyta</taxon>
        <taxon>Embryophyta</taxon>
        <taxon>Tracheophyta</taxon>
        <taxon>Spermatophyta</taxon>
        <taxon>Magnoliopsida</taxon>
        <taxon>eudicotyledons</taxon>
        <taxon>Gunneridae</taxon>
        <taxon>Pentapetalae</taxon>
        <taxon>rosids</taxon>
        <taxon>malvids</taxon>
        <taxon>Brassicales</taxon>
        <taxon>Brassicaceae</taxon>
        <taxon>Brassiceae</taxon>
        <taxon>Brassica</taxon>
    </lineage>
</organism>
<evidence type="ECO:0000313" key="3">
    <source>
        <dbReference type="Proteomes" id="UP000823674"/>
    </source>
</evidence>
<evidence type="ECO:0000256" key="1">
    <source>
        <dbReference type="SAM" id="MobiDB-lite"/>
    </source>
</evidence>
<proteinExistence type="predicted"/>
<comment type="caution">
    <text evidence="2">The sequence shown here is derived from an EMBL/GenBank/DDBJ whole genome shotgun (WGS) entry which is preliminary data.</text>
</comment>
<feature type="compositionally biased region" description="Basic and acidic residues" evidence="1">
    <location>
        <begin position="58"/>
        <end position="83"/>
    </location>
</feature>
<protein>
    <submittedName>
        <fullName evidence="2">Uncharacterized protein</fullName>
    </submittedName>
</protein>
<feature type="region of interest" description="Disordered" evidence="1">
    <location>
        <begin position="1"/>
        <end position="28"/>
    </location>
</feature>
<name>A0ABQ7M3M4_BRACM</name>
<gene>
    <name evidence="2" type="primary">A06g505140.1_BraROA</name>
    <name evidence="2" type="ORF">IGI04_023371</name>
</gene>
<dbReference type="Proteomes" id="UP000823674">
    <property type="component" value="Chromosome A06"/>
</dbReference>
<accession>A0ABQ7M3M4</accession>
<feature type="region of interest" description="Disordered" evidence="1">
    <location>
        <begin position="50"/>
        <end position="83"/>
    </location>
</feature>
<reference evidence="2 3" key="1">
    <citation type="submission" date="2021-03" db="EMBL/GenBank/DDBJ databases">
        <authorList>
            <person name="King G.J."/>
            <person name="Bancroft I."/>
            <person name="Baten A."/>
            <person name="Bloomfield J."/>
            <person name="Borpatragohain P."/>
            <person name="He Z."/>
            <person name="Irish N."/>
            <person name="Irwin J."/>
            <person name="Liu K."/>
            <person name="Mauleon R.P."/>
            <person name="Moore J."/>
            <person name="Morris R."/>
            <person name="Ostergaard L."/>
            <person name="Wang B."/>
            <person name="Wells R."/>
        </authorList>
    </citation>
    <scope>NUCLEOTIDE SEQUENCE [LARGE SCALE GENOMIC DNA]</scope>
    <source>
        <strain evidence="2">R-o-18</strain>
        <tissue evidence="2">Leaf</tissue>
    </source>
</reference>
<feature type="compositionally biased region" description="Low complexity" evidence="1">
    <location>
        <begin position="16"/>
        <end position="28"/>
    </location>
</feature>
<keyword evidence="3" id="KW-1185">Reference proteome</keyword>